<accession>C5FMS6</accession>
<dbReference type="GO" id="GO:0008757">
    <property type="term" value="F:S-adenosylmethionine-dependent methyltransferase activity"/>
    <property type="evidence" value="ECO:0007669"/>
    <property type="project" value="TreeGrafter"/>
</dbReference>
<dbReference type="Gene3D" id="3.40.50.150">
    <property type="entry name" value="Vaccinia Virus protein VP39"/>
    <property type="match status" value="1"/>
</dbReference>
<protein>
    <submittedName>
        <fullName evidence="6">N(5)-glutamine methyltransferase MTQ2</fullName>
    </submittedName>
</protein>
<keyword evidence="4" id="KW-0949">S-adenosyl-L-methionine</keyword>
<name>C5FMS6_ARTOC</name>
<dbReference type="OMA" id="DVNRNAC"/>
<dbReference type="PROSITE" id="PS00092">
    <property type="entry name" value="N6_MTASE"/>
    <property type="match status" value="1"/>
</dbReference>
<dbReference type="GO" id="GO:0032259">
    <property type="term" value="P:methylation"/>
    <property type="evidence" value="ECO:0007669"/>
    <property type="project" value="UniProtKB-KW"/>
</dbReference>
<organism evidence="6 7">
    <name type="scientific">Arthroderma otae (strain ATCC MYA-4605 / CBS 113480)</name>
    <name type="common">Microsporum canis</name>
    <dbReference type="NCBI Taxonomy" id="554155"/>
    <lineage>
        <taxon>Eukaryota</taxon>
        <taxon>Fungi</taxon>
        <taxon>Dikarya</taxon>
        <taxon>Ascomycota</taxon>
        <taxon>Pezizomycotina</taxon>
        <taxon>Eurotiomycetes</taxon>
        <taxon>Eurotiomycetidae</taxon>
        <taxon>Onygenales</taxon>
        <taxon>Arthrodermataceae</taxon>
        <taxon>Microsporum</taxon>
    </lineage>
</organism>
<dbReference type="AlphaFoldDB" id="C5FMS6"/>
<dbReference type="RefSeq" id="XP_002846979.1">
    <property type="nucleotide sequence ID" value="XM_002846933.1"/>
</dbReference>
<dbReference type="STRING" id="554155.C5FMS6"/>
<reference evidence="7" key="1">
    <citation type="journal article" date="2012" name="MBio">
        <title>Comparative genome analysis of Trichophyton rubrum and related dermatophytes reveals candidate genes involved in infection.</title>
        <authorList>
            <person name="Martinez D.A."/>
            <person name="Oliver B.G."/>
            <person name="Graeser Y."/>
            <person name="Goldberg J.M."/>
            <person name="Li W."/>
            <person name="Martinez-Rossi N.M."/>
            <person name="Monod M."/>
            <person name="Shelest E."/>
            <person name="Barton R.C."/>
            <person name="Birch E."/>
            <person name="Brakhage A.A."/>
            <person name="Chen Z."/>
            <person name="Gurr S.J."/>
            <person name="Heiman D."/>
            <person name="Heitman J."/>
            <person name="Kosti I."/>
            <person name="Rossi A."/>
            <person name="Saif S."/>
            <person name="Samalova M."/>
            <person name="Saunders C.W."/>
            <person name="Shea T."/>
            <person name="Summerbell R.C."/>
            <person name="Xu J."/>
            <person name="Young S."/>
            <person name="Zeng Q."/>
            <person name="Birren B.W."/>
            <person name="Cuomo C.A."/>
            <person name="White T.C."/>
        </authorList>
    </citation>
    <scope>NUCLEOTIDE SEQUENCE [LARGE SCALE GENOMIC DNA]</scope>
    <source>
        <strain evidence="7">ATCC MYA-4605 / CBS 113480</strain>
    </source>
</reference>
<dbReference type="OrthoDB" id="406152at2759"/>
<dbReference type="eggNOG" id="KOG3191">
    <property type="taxonomic scope" value="Eukaryota"/>
</dbReference>
<evidence type="ECO:0000256" key="2">
    <source>
        <dbReference type="ARBA" id="ARBA00022603"/>
    </source>
</evidence>
<dbReference type="Proteomes" id="UP000002035">
    <property type="component" value="Unassembled WGS sequence"/>
</dbReference>
<evidence type="ECO:0000256" key="3">
    <source>
        <dbReference type="ARBA" id="ARBA00022679"/>
    </source>
</evidence>
<dbReference type="InterPro" id="IPR002052">
    <property type="entry name" value="DNA_methylase_N6_adenine_CS"/>
</dbReference>
<evidence type="ECO:0000256" key="4">
    <source>
        <dbReference type="ARBA" id="ARBA00022691"/>
    </source>
</evidence>
<evidence type="ECO:0000256" key="5">
    <source>
        <dbReference type="SAM" id="MobiDB-lite"/>
    </source>
</evidence>
<keyword evidence="7" id="KW-1185">Reference proteome</keyword>
<gene>
    <name evidence="6" type="ORF">MCYG_04716</name>
</gene>
<keyword evidence="3 6" id="KW-0808">Transferase</keyword>
<dbReference type="PANTHER" id="PTHR45875:SF1">
    <property type="entry name" value="METHYLTRANSFERASE N6AMT1"/>
    <property type="match status" value="1"/>
</dbReference>
<dbReference type="GeneID" id="9230095"/>
<dbReference type="InterPro" id="IPR052190">
    <property type="entry name" value="Euk-Arch_PrmC-MTase"/>
</dbReference>
<feature type="region of interest" description="Disordered" evidence="5">
    <location>
        <begin position="122"/>
        <end position="145"/>
    </location>
</feature>
<evidence type="ECO:0000313" key="7">
    <source>
        <dbReference type="Proteomes" id="UP000002035"/>
    </source>
</evidence>
<keyword evidence="2 6" id="KW-0489">Methyltransferase</keyword>
<sequence length="278" mass="30271">MLPTPSTSHVAFDTIYEPAEDSYLFLDTLSDLDEASWLSERFNSGSSGQRNGLNPPSANSPSPIILEVGTGSGVILGFIAANCKTILGRSDILTIGTDVNMKACSATRQTVKVAVMDKHSEENYRASPLDENGVESSTNSRRPKPLQPLAVITGDLCSPFQPGIVDVLLFNPPYVPTPDLPHLPSPSDTASSSTKMSKFEMESYLLSLTYAGGENGMETTNRLLDSIPHILNSERGNKPHEIIDRIKQWGDGWKADIVGRSGVKAGWERLVILRIWKD</sequence>
<dbReference type="GO" id="GO:0035657">
    <property type="term" value="C:eRF1 methyltransferase complex"/>
    <property type="evidence" value="ECO:0007669"/>
    <property type="project" value="TreeGrafter"/>
</dbReference>
<evidence type="ECO:0000313" key="6">
    <source>
        <dbReference type="EMBL" id="EEQ31897.1"/>
    </source>
</evidence>
<dbReference type="PANTHER" id="PTHR45875">
    <property type="entry name" value="METHYLTRANSFERASE N6AMT1"/>
    <property type="match status" value="1"/>
</dbReference>
<dbReference type="HOGENOM" id="CLU_018398_6_1_1"/>
<dbReference type="VEuPathDB" id="FungiDB:MCYG_04716"/>
<evidence type="ECO:0000256" key="1">
    <source>
        <dbReference type="ARBA" id="ARBA00006149"/>
    </source>
</evidence>
<dbReference type="InterPro" id="IPR029063">
    <property type="entry name" value="SAM-dependent_MTases_sf"/>
</dbReference>
<dbReference type="GO" id="GO:0008276">
    <property type="term" value="F:protein methyltransferase activity"/>
    <property type="evidence" value="ECO:0007669"/>
    <property type="project" value="TreeGrafter"/>
</dbReference>
<dbReference type="GO" id="GO:0003676">
    <property type="term" value="F:nucleic acid binding"/>
    <property type="evidence" value="ECO:0007669"/>
    <property type="project" value="InterPro"/>
</dbReference>
<proteinExistence type="inferred from homology"/>
<dbReference type="EMBL" id="DS995704">
    <property type="protein sequence ID" value="EEQ31897.1"/>
    <property type="molecule type" value="Genomic_DNA"/>
</dbReference>
<dbReference type="SUPFAM" id="SSF53335">
    <property type="entry name" value="S-adenosyl-L-methionine-dependent methyltransferases"/>
    <property type="match status" value="1"/>
</dbReference>
<comment type="similarity">
    <text evidence="1">Belongs to the eukaryotic/archaeal PrmC-related family.</text>
</comment>